<keyword evidence="6" id="KW-0547">Nucleotide-binding</keyword>
<keyword evidence="7" id="KW-0067">ATP-binding</keyword>
<evidence type="ECO:0000313" key="15">
    <source>
        <dbReference type="Proteomes" id="UP000054558"/>
    </source>
</evidence>
<proteinExistence type="inferred from homology"/>
<dbReference type="PANTHER" id="PTHR10169">
    <property type="entry name" value="DNA TOPOISOMERASE/GYRASE"/>
    <property type="match status" value="1"/>
</dbReference>
<dbReference type="GO" id="GO:0000712">
    <property type="term" value="P:resolution of meiotic recombination intermediates"/>
    <property type="evidence" value="ECO:0000318"/>
    <property type="project" value="GO_Central"/>
</dbReference>
<evidence type="ECO:0000256" key="10">
    <source>
        <dbReference type="ARBA" id="ARBA00023235"/>
    </source>
</evidence>
<dbReference type="InterPro" id="IPR031660">
    <property type="entry name" value="TOPRIM_C"/>
</dbReference>
<comment type="similarity">
    <text evidence="3">Belongs to the type II topoisomerase family.</text>
</comment>
<evidence type="ECO:0000256" key="4">
    <source>
        <dbReference type="ARBA" id="ARBA00012895"/>
    </source>
</evidence>
<keyword evidence="15" id="KW-1185">Reference proteome</keyword>
<reference evidence="14 15" key="1">
    <citation type="journal article" date="2014" name="Nat. Commun.">
        <title>Klebsormidium flaccidum genome reveals primary factors for plant terrestrial adaptation.</title>
        <authorList>
            <person name="Hori K."/>
            <person name="Maruyama F."/>
            <person name="Fujisawa T."/>
            <person name="Togashi T."/>
            <person name="Yamamoto N."/>
            <person name="Seo M."/>
            <person name="Sato S."/>
            <person name="Yamada T."/>
            <person name="Mori H."/>
            <person name="Tajima N."/>
            <person name="Moriyama T."/>
            <person name="Ikeuchi M."/>
            <person name="Watanabe M."/>
            <person name="Wada H."/>
            <person name="Kobayashi K."/>
            <person name="Saito M."/>
            <person name="Masuda T."/>
            <person name="Sasaki-Sekimoto Y."/>
            <person name="Mashiguchi K."/>
            <person name="Awai K."/>
            <person name="Shimojima M."/>
            <person name="Masuda S."/>
            <person name="Iwai M."/>
            <person name="Nobusawa T."/>
            <person name="Narise T."/>
            <person name="Kondo S."/>
            <person name="Saito H."/>
            <person name="Sato R."/>
            <person name="Murakawa M."/>
            <person name="Ihara Y."/>
            <person name="Oshima-Yamada Y."/>
            <person name="Ohtaka K."/>
            <person name="Satoh M."/>
            <person name="Sonobe K."/>
            <person name="Ishii M."/>
            <person name="Ohtani R."/>
            <person name="Kanamori-Sato M."/>
            <person name="Honoki R."/>
            <person name="Miyazaki D."/>
            <person name="Mochizuki H."/>
            <person name="Umetsu J."/>
            <person name="Higashi K."/>
            <person name="Shibata D."/>
            <person name="Kamiya Y."/>
            <person name="Sato N."/>
            <person name="Nakamura Y."/>
            <person name="Tabata S."/>
            <person name="Ida S."/>
            <person name="Kurokawa K."/>
            <person name="Ohta H."/>
        </authorList>
    </citation>
    <scope>NUCLEOTIDE SEQUENCE [LARGE SCALE GENOMIC DNA]</scope>
    <source>
        <strain evidence="14 15">NIES-2285</strain>
    </source>
</reference>
<evidence type="ECO:0000259" key="13">
    <source>
        <dbReference type="PROSITE" id="PS52040"/>
    </source>
</evidence>
<dbReference type="Gene3D" id="1.10.268.10">
    <property type="entry name" value="Topoisomerase, domain 3"/>
    <property type="match status" value="1"/>
</dbReference>
<organism evidence="14 15">
    <name type="scientific">Klebsormidium nitens</name>
    <name type="common">Green alga</name>
    <name type="synonym">Ulothrix nitens</name>
    <dbReference type="NCBI Taxonomy" id="105231"/>
    <lineage>
        <taxon>Eukaryota</taxon>
        <taxon>Viridiplantae</taxon>
        <taxon>Streptophyta</taxon>
        <taxon>Klebsormidiophyceae</taxon>
        <taxon>Klebsormidiales</taxon>
        <taxon>Klebsormidiaceae</taxon>
        <taxon>Klebsormidium</taxon>
    </lineage>
</organism>
<dbReference type="Gene3D" id="3.40.50.670">
    <property type="match status" value="1"/>
</dbReference>
<dbReference type="Gene3D" id="3.90.199.10">
    <property type="entry name" value="Topoisomerase II, domain 5"/>
    <property type="match status" value="1"/>
</dbReference>
<evidence type="ECO:0000256" key="8">
    <source>
        <dbReference type="ARBA" id="ARBA00023029"/>
    </source>
</evidence>
<dbReference type="GO" id="GO:0046872">
    <property type="term" value="F:metal ion binding"/>
    <property type="evidence" value="ECO:0007669"/>
    <property type="project" value="UniProtKB-KW"/>
</dbReference>
<dbReference type="InterPro" id="IPR001154">
    <property type="entry name" value="TopoII_euk"/>
</dbReference>
<evidence type="ECO:0000256" key="2">
    <source>
        <dbReference type="ARBA" id="ARBA00001946"/>
    </source>
</evidence>
<protein>
    <recommendedName>
        <fullName evidence="4">DNA topoisomerase (ATP-hydrolyzing)</fullName>
        <ecNumber evidence="4">5.6.2.2</ecNumber>
    </recommendedName>
</protein>
<dbReference type="AlphaFoldDB" id="A0A1Y1ILI2"/>
<dbReference type="InterPro" id="IPR013759">
    <property type="entry name" value="Topo_IIA_B_C"/>
</dbReference>
<evidence type="ECO:0000256" key="11">
    <source>
        <dbReference type="PROSITE-ProRule" id="PRU01384"/>
    </source>
</evidence>
<dbReference type="OrthoDB" id="276498at2759"/>
<dbReference type="PROSITE" id="PS00177">
    <property type="entry name" value="TOPOISOMERASE_II"/>
    <property type="match status" value="1"/>
</dbReference>
<dbReference type="SMART" id="SM00434">
    <property type="entry name" value="TOP4c"/>
    <property type="match status" value="1"/>
</dbReference>
<dbReference type="Gene3D" id="3.30.1490.30">
    <property type="match status" value="1"/>
</dbReference>
<keyword evidence="5" id="KW-0479">Metal-binding</keyword>
<dbReference type="GO" id="GO:0005524">
    <property type="term" value="F:ATP binding"/>
    <property type="evidence" value="ECO:0007669"/>
    <property type="project" value="UniProtKB-KW"/>
</dbReference>
<keyword evidence="12" id="KW-0175">Coiled coil</keyword>
<dbReference type="FunFam" id="3.40.50.670:FF:000001">
    <property type="entry name" value="DNA topoisomerase 2"/>
    <property type="match status" value="1"/>
</dbReference>
<evidence type="ECO:0000256" key="1">
    <source>
        <dbReference type="ARBA" id="ARBA00000185"/>
    </source>
</evidence>
<feature type="coiled-coil region" evidence="12">
    <location>
        <begin position="604"/>
        <end position="631"/>
    </location>
</feature>
<evidence type="ECO:0000256" key="9">
    <source>
        <dbReference type="ARBA" id="ARBA00023125"/>
    </source>
</evidence>
<evidence type="ECO:0000256" key="7">
    <source>
        <dbReference type="ARBA" id="ARBA00022840"/>
    </source>
</evidence>
<dbReference type="OMA" id="ITNENEW"/>
<dbReference type="InterPro" id="IPR018522">
    <property type="entry name" value="TopoIIA_CS"/>
</dbReference>
<dbReference type="STRING" id="105231.A0A1Y1ILI2"/>
<comment type="cofactor">
    <cofactor evidence="2">
        <name>Mg(2+)</name>
        <dbReference type="ChEBI" id="CHEBI:18420"/>
    </cofactor>
</comment>
<sequence length="716" mass="80578">MPEKDVRKAIDRLKLKEIALAASKAKDQRLLVATNGSKCQRLKIPKLDDAPRAGTKDSGRCTLVLTEGDSAKTFVTAGGKLLNVTDASAQKLADNKEIGHLKQILGLKHFFKYTDLNQLRYGRVLIASDADVDGIHIRGLIIHFINTFWPELLTLGLVWTLDTPVIKAFPRGRVREAISFYTEEQFETWRAREGRSGWTVKYYKGLGTHTSSEAKVIFQTMKTSRFVADPEAQSSMRLAFSNKMTAERQQWMVDATCNAPSEPAGPDVKLTDFVYGPLALFGLAAIKRHIPSVFDGLKPSQRKILFTLLQAGEQSFTKEIKVAQLAAQVALKTSYRHGETSLASAIVKMAQDFVGSTNLNILEPMGQFGTRLQGGQDAASARYIYTRLTPIMKHVFDARDASLLRRLEEEGEKVEVEYYAPVIPMALVSGCNGVGYGFSTRILPREPAAVVANLKAMLRGGPPSSLPPYWNSFKGSVEEKGPGMYAVKGTFRRKTPRVLVVDELPVGYWTDDYKEFLESGKVKNLRDVFNLSTEDTVHFELTFESEADLEALLGSEDPHKLLDLSRSFSDKNICAFDTRGIIRKYETVDDMLEEYYGARLELYKRRKEHLLAEAEERLKNLQQRRVFVRAVVHGRLIIARREQSDVLRDIVETVEPTPSADQAKDLMGMRLTMLTNERLREVEASLEDVQREIADLRSNDEKTLWLADLNELIKFL</sequence>
<dbReference type="InterPro" id="IPR050634">
    <property type="entry name" value="DNA_Topoisomerase_II"/>
</dbReference>
<dbReference type="PRINTS" id="PR00418">
    <property type="entry name" value="TPI2FAMILY"/>
</dbReference>
<dbReference type="InterPro" id="IPR002205">
    <property type="entry name" value="Topo_IIA_dom_A"/>
</dbReference>
<dbReference type="PROSITE" id="PS52040">
    <property type="entry name" value="TOPO_IIA"/>
    <property type="match status" value="1"/>
</dbReference>
<dbReference type="InterPro" id="IPR013757">
    <property type="entry name" value="Topo_IIA_A_a_sf"/>
</dbReference>
<dbReference type="SUPFAM" id="SSF56719">
    <property type="entry name" value="Type II DNA topoisomerase"/>
    <property type="match status" value="1"/>
</dbReference>
<dbReference type="GO" id="GO:0003918">
    <property type="term" value="F:DNA topoisomerase type II (double strand cut, ATP-hydrolyzing) activity"/>
    <property type="evidence" value="ECO:0000318"/>
    <property type="project" value="GO_Central"/>
</dbReference>
<evidence type="ECO:0000256" key="12">
    <source>
        <dbReference type="SAM" id="Coils"/>
    </source>
</evidence>
<feature type="domain" description="Topo IIA-type catalytic" evidence="13">
    <location>
        <begin position="290"/>
        <end position="709"/>
    </location>
</feature>
<dbReference type="GO" id="GO:0000819">
    <property type="term" value="P:sister chromatid segregation"/>
    <property type="evidence" value="ECO:0000318"/>
    <property type="project" value="GO_Central"/>
</dbReference>
<dbReference type="PRINTS" id="PR01158">
    <property type="entry name" value="TOPISMRASEII"/>
</dbReference>
<keyword evidence="8 11" id="KW-0799">Topoisomerase</keyword>
<dbReference type="InterPro" id="IPR013760">
    <property type="entry name" value="Topo_IIA-like_dom_sf"/>
</dbReference>
<keyword evidence="9 11" id="KW-0238">DNA-binding</keyword>
<evidence type="ECO:0000256" key="3">
    <source>
        <dbReference type="ARBA" id="ARBA00011080"/>
    </source>
</evidence>
<dbReference type="EC" id="5.6.2.2" evidence="4"/>
<dbReference type="GO" id="GO:0006265">
    <property type="term" value="P:DNA topological change"/>
    <property type="evidence" value="ECO:0007669"/>
    <property type="project" value="UniProtKB-UniRule"/>
</dbReference>
<evidence type="ECO:0000256" key="6">
    <source>
        <dbReference type="ARBA" id="ARBA00022741"/>
    </source>
</evidence>
<dbReference type="Pfam" id="PF00521">
    <property type="entry name" value="DNA_topoisoIV"/>
    <property type="match status" value="1"/>
</dbReference>
<evidence type="ECO:0000313" key="14">
    <source>
        <dbReference type="EMBL" id="GAQ89991.1"/>
    </source>
</evidence>
<name>A0A1Y1ILI2_KLENI</name>
<gene>
    <name evidence="14" type="ORF">KFL_005860110</name>
</gene>
<dbReference type="SMART" id="SM00433">
    <property type="entry name" value="TOP2c"/>
    <property type="match status" value="1"/>
</dbReference>
<dbReference type="Gene3D" id="3.30.1360.40">
    <property type="match status" value="1"/>
</dbReference>
<comment type="catalytic activity">
    <reaction evidence="1 11">
        <text>ATP-dependent breakage, passage and rejoining of double-stranded DNA.</text>
        <dbReference type="EC" id="5.6.2.2"/>
    </reaction>
</comment>
<feature type="active site" description="O-(5'-phospho-DNA)-tyrosine intermediate" evidence="11">
    <location>
        <position position="383"/>
    </location>
</feature>
<dbReference type="Proteomes" id="UP000054558">
    <property type="component" value="Unassembled WGS sequence"/>
</dbReference>
<dbReference type="GO" id="GO:0005634">
    <property type="term" value="C:nucleus"/>
    <property type="evidence" value="ECO:0000318"/>
    <property type="project" value="GO_Central"/>
</dbReference>
<dbReference type="Pfam" id="PF16898">
    <property type="entry name" value="TOPRIM_C"/>
    <property type="match status" value="1"/>
</dbReference>
<keyword evidence="10 11" id="KW-0413">Isomerase</keyword>
<evidence type="ECO:0000256" key="5">
    <source>
        <dbReference type="ARBA" id="ARBA00022723"/>
    </source>
</evidence>
<dbReference type="EMBL" id="DF237535">
    <property type="protein sequence ID" value="GAQ89991.1"/>
    <property type="molecule type" value="Genomic_DNA"/>
</dbReference>
<accession>A0A1Y1ILI2</accession>
<dbReference type="InterPro" id="IPR001241">
    <property type="entry name" value="Topo_IIA"/>
</dbReference>
<dbReference type="PANTHER" id="PTHR10169:SF38">
    <property type="entry name" value="DNA TOPOISOMERASE 2"/>
    <property type="match status" value="1"/>
</dbReference>
<dbReference type="InterPro" id="IPR013758">
    <property type="entry name" value="Topo_IIA_A/C_ab"/>
</dbReference>
<dbReference type="GO" id="GO:0003677">
    <property type="term" value="F:DNA binding"/>
    <property type="evidence" value="ECO:0007669"/>
    <property type="project" value="UniProtKB-UniRule"/>
</dbReference>